<reference evidence="1" key="1">
    <citation type="journal article" date="2020" name="New Phytol.">
        <title>Comparative genomics reveals dynamic genome evolution in host specialist ectomycorrhizal fungi.</title>
        <authorList>
            <person name="Lofgren L.A."/>
            <person name="Nguyen N.H."/>
            <person name="Vilgalys R."/>
            <person name="Ruytinx J."/>
            <person name="Liao H.L."/>
            <person name="Branco S."/>
            <person name="Kuo A."/>
            <person name="LaButti K."/>
            <person name="Lipzen A."/>
            <person name="Andreopoulos W."/>
            <person name="Pangilinan J."/>
            <person name="Riley R."/>
            <person name="Hundley H."/>
            <person name="Na H."/>
            <person name="Barry K."/>
            <person name="Grigoriev I.V."/>
            <person name="Stajich J.E."/>
            <person name="Kennedy P.G."/>
        </authorList>
    </citation>
    <scope>NUCLEOTIDE SEQUENCE</scope>
    <source>
        <strain evidence="1">FC203</strain>
    </source>
</reference>
<accession>A0AAD4EI60</accession>
<name>A0AAD4EI60_9AGAM</name>
<comment type="caution">
    <text evidence="1">The sequence shown here is derived from an EMBL/GenBank/DDBJ whole genome shotgun (WGS) entry which is preliminary data.</text>
</comment>
<organism evidence="1 2">
    <name type="scientific">Suillus fuscotomentosus</name>
    <dbReference type="NCBI Taxonomy" id="1912939"/>
    <lineage>
        <taxon>Eukaryota</taxon>
        <taxon>Fungi</taxon>
        <taxon>Dikarya</taxon>
        <taxon>Basidiomycota</taxon>
        <taxon>Agaricomycotina</taxon>
        <taxon>Agaricomycetes</taxon>
        <taxon>Agaricomycetidae</taxon>
        <taxon>Boletales</taxon>
        <taxon>Suillineae</taxon>
        <taxon>Suillaceae</taxon>
        <taxon>Suillus</taxon>
    </lineage>
</organism>
<dbReference type="SUPFAM" id="SSF53098">
    <property type="entry name" value="Ribonuclease H-like"/>
    <property type="match status" value="1"/>
</dbReference>
<keyword evidence="2" id="KW-1185">Reference proteome</keyword>
<evidence type="ECO:0008006" key="3">
    <source>
        <dbReference type="Google" id="ProtNLM"/>
    </source>
</evidence>
<gene>
    <name evidence="1" type="ORF">F5891DRAFT_975363</name>
</gene>
<dbReference type="EMBL" id="JABBWK010000004">
    <property type="protein sequence ID" value="KAG1906590.1"/>
    <property type="molecule type" value="Genomic_DNA"/>
</dbReference>
<evidence type="ECO:0000313" key="2">
    <source>
        <dbReference type="Proteomes" id="UP001195769"/>
    </source>
</evidence>
<evidence type="ECO:0000313" key="1">
    <source>
        <dbReference type="EMBL" id="KAG1906590.1"/>
    </source>
</evidence>
<dbReference type="RefSeq" id="XP_041232165.1">
    <property type="nucleotide sequence ID" value="XM_041376506.1"/>
</dbReference>
<dbReference type="Proteomes" id="UP001195769">
    <property type="component" value="Unassembled WGS sequence"/>
</dbReference>
<dbReference type="InterPro" id="IPR012337">
    <property type="entry name" value="RNaseH-like_sf"/>
</dbReference>
<sequence>MFQKLQNKEDSREDVLRTVAEFVVCDDQSLIIADKPAFRNCLVVMQPNAILADIPSTHDVLAYIHNAFIEFIKGLKATTTGLVSTTTDLWSVDQTKATFLGLMAHWIEANASDCLSVQELSMSNQASNNNITCDIIEMLFHCRHIYNFNTTQQYLPCLAHMVNLAITDIMSVITYITNIETTTTIWEIDPLLPNNHVLGDLLDIVAVVHTLAIKI</sequence>
<dbReference type="AlphaFoldDB" id="A0AAD4EI60"/>
<protein>
    <recommendedName>
        <fullName evidence="3">Transposase</fullName>
    </recommendedName>
</protein>
<dbReference type="GeneID" id="64670804"/>
<proteinExistence type="predicted"/>